<name>A0ABV4T2V3_9ACTN</name>
<sequence>MSNQSTTKEHVLVVGAGYAGLRAALNLAPHVRVTLIDPADRFTERVRLHEKATGRPDVTHSLRTFLRPAGITHIPALISRIDTASAEVHTDTGRVLGYDRLVYALGSRTAGVGGPGASHERVYTAESAAELHKRLLDGPGSLAVVGGGLTGIELATELAEFQPRWQVQLITGGEIAPSVSDKARAHIRSVLVDRGVRIEEHRRVDGPQDIDADVVVWSASMIPNTELAIASGLDVDARGQIRVNSALRSVSHPGIYVAGDAAAAQTPSSGPIRMACATALPLGAHAAASVVRDLRGEDPKPLQFSYKAQCISLGRHDGMIQLVREDDSPRDLCLTGKPAAMVKEQVVRNTVRTLRVASRSPRAAGLLPGN</sequence>
<dbReference type="InterPro" id="IPR036188">
    <property type="entry name" value="FAD/NAD-bd_sf"/>
</dbReference>
<evidence type="ECO:0000256" key="4">
    <source>
        <dbReference type="ARBA" id="ARBA00022827"/>
    </source>
</evidence>
<dbReference type="PANTHER" id="PTHR42913">
    <property type="entry name" value="APOPTOSIS-INDUCING FACTOR 1"/>
    <property type="match status" value="1"/>
</dbReference>
<proteinExistence type="inferred from homology"/>
<evidence type="ECO:0000256" key="3">
    <source>
        <dbReference type="ARBA" id="ARBA00022630"/>
    </source>
</evidence>
<evidence type="ECO:0000313" key="8">
    <source>
        <dbReference type="Proteomes" id="UP001571476"/>
    </source>
</evidence>
<keyword evidence="3" id="KW-0285">Flavoprotein</keyword>
<evidence type="ECO:0000256" key="5">
    <source>
        <dbReference type="ARBA" id="ARBA00023002"/>
    </source>
</evidence>
<dbReference type="GO" id="GO:0016491">
    <property type="term" value="F:oxidoreductase activity"/>
    <property type="evidence" value="ECO:0007669"/>
    <property type="project" value="UniProtKB-KW"/>
</dbReference>
<dbReference type="EMBL" id="JBGOSP010000077">
    <property type="protein sequence ID" value="MFA3843794.1"/>
    <property type="molecule type" value="Genomic_DNA"/>
</dbReference>
<dbReference type="PRINTS" id="PR00368">
    <property type="entry name" value="FADPNR"/>
</dbReference>
<evidence type="ECO:0000256" key="1">
    <source>
        <dbReference type="ARBA" id="ARBA00001974"/>
    </source>
</evidence>
<dbReference type="RefSeq" id="WP_372567580.1">
    <property type="nucleotide sequence ID" value="NZ_JBGOSP010000077.1"/>
</dbReference>
<dbReference type="PRINTS" id="PR00469">
    <property type="entry name" value="PNDRDTASEII"/>
</dbReference>
<protein>
    <submittedName>
        <fullName evidence="7">NAD(P)/FAD-dependent oxidoreductase</fullName>
        <ecNumber evidence="7">1.6.5.-</ecNumber>
    </submittedName>
</protein>
<organism evidence="7 8">
    <name type="scientific">Streptomyces aureus</name>
    <dbReference type="NCBI Taxonomy" id="193461"/>
    <lineage>
        <taxon>Bacteria</taxon>
        <taxon>Bacillati</taxon>
        <taxon>Actinomycetota</taxon>
        <taxon>Actinomycetes</taxon>
        <taxon>Kitasatosporales</taxon>
        <taxon>Streptomycetaceae</taxon>
        <taxon>Streptomyces</taxon>
    </lineage>
</organism>
<reference evidence="7 8" key="1">
    <citation type="submission" date="2024-08" db="EMBL/GenBank/DDBJ databases">
        <title>Genome sequence of Streptomyces aureus CACIA-1.46HGO.</title>
        <authorList>
            <person name="Evangelista-Martinez Z."/>
        </authorList>
    </citation>
    <scope>NUCLEOTIDE SEQUENCE [LARGE SCALE GENOMIC DNA]</scope>
    <source>
        <strain evidence="7 8">CACIA-1.46HGO</strain>
    </source>
</reference>
<keyword evidence="5 7" id="KW-0560">Oxidoreductase</keyword>
<feature type="domain" description="FAD/NAD(P)-binding" evidence="6">
    <location>
        <begin position="10"/>
        <end position="266"/>
    </location>
</feature>
<dbReference type="InterPro" id="IPR051169">
    <property type="entry name" value="NADH-Q_oxidoreductase"/>
</dbReference>
<evidence type="ECO:0000259" key="6">
    <source>
        <dbReference type="Pfam" id="PF07992"/>
    </source>
</evidence>
<accession>A0ABV4T2V3</accession>
<dbReference type="SUPFAM" id="SSF51905">
    <property type="entry name" value="FAD/NAD(P)-binding domain"/>
    <property type="match status" value="1"/>
</dbReference>
<dbReference type="Gene3D" id="3.50.50.100">
    <property type="match status" value="1"/>
</dbReference>
<dbReference type="InterPro" id="IPR023753">
    <property type="entry name" value="FAD/NAD-binding_dom"/>
</dbReference>
<dbReference type="Proteomes" id="UP001571476">
    <property type="component" value="Unassembled WGS sequence"/>
</dbReference>
<evidence type="ECO:0000256" key="2">
    <source>
        <dbReference type="ARBA" id="ARBA00005272"/>
    </source>
</evidence>
<dbReference type="EC" id="1.6.5.-" evidence="7"/>
<keyword evidence="4" id="KW-0274">FAD</keyword>
<keyword evidence="8" id="KW-1185">Reference proteome</keyword>
<dbReference type="PANTHER" id="PTHR42913:SF3">
    <property type="entry name" value="64 KDA MITOCHONDRIAL NADH DEHYDROGENASE (EUROFUNG)"/>
    <property type="match status" value="1"/>
</dbReference>
<comment type="cofactor">
    <cofactor evidence="1">
        <name>FAD</name>
        <dbReference type="ChEBI" id="CHEBI:57692"/>
    </cofactor>
</comment>
<comment type="similarity">
    <text evidence="2">Belongs to the NADH dehydrogenase family.</text>
</comment>
<evidence type="ECO:0000313" key="7">
    <source>
        <dbReference type="EMBL" id="MFA3843794.1"/>
    </source>
</evidence>
<gene>
    <name evidence="7" type="ORF">ACEG43_48310</name>
</gene>
<comment type="caution">
    <text evidence="7">The sequence shown here is derived from an EMBL/GenBank/DDBJ whole genome shotgun (WGS) entry which is preliminary data.</text>
</comment>
<dbReference type="Pfam" id="PF07992">
    <property type="entry name" value="Pyr_redox_2"/>
    <property type="match status" value="1"/>
</dbReference>